<dbReference type="Pfam" id="PF00096">
    <property type="entry name" value="zf-C2H2"/>
    <property type="match status" value="1"/>
</dbReference>
<feature type="coiled-coil region" evidence="1">
    <location>
        <begin position="64"/>
        <end position="116"/>
    </location>
</feature>
<organism evidence="3">
    <name type="scientific">Harvfovirus sp</name>
    <dbReference type="NCBI Taxonomy" id="2487768"/>
    <lineage>
        <taxon>Viruses</taxon>
        <taxon>Varidnaviria</taxon>
        <taxon>Bamfordvirae</taxon>
        <taxon>Nucleocytoviricota</taxon>
        <taxon>Megaviricetes</taxon>
        <taxon>Imitervirales</taxon>
        <taxon>Mimiviridae</taxon>
        <taxon>Klosneuvirinae</taxon>
    </lineage>
</organism>
<keyword evidence="1" id="KW-0175">Coiled coil</keyword>
<dbReference type="SMART" id="SM00355">
    <property type="entry name" value="ZnF_C2H2"/>
    <property type="match status" value="2"/>
</dbReference>
<accession>A0A3G5A530</accession>
<dbReference type="Gene3D" id="3.30.160.60">
    <property type="entry name" value="Classic Zinc Finger"/>
    <property type="match status" value="1"/>
</dbReference>
<dbReference type="EMBL" id="MK072270">
    <property type="protein sequence ID" value="AYV81341.1"/>
    <property type="molecule type" value="Genomic_DNA"/>
</dbReference>
<name>A0A3G5A530_9VIRU</name>
<reference evidence="3" key="1">
    <citation type="submission" date="2018-10" db="EMBL/GenBank/DDBJ databases">
        <title>Hidden diversity of soil giant viruses.</title>
        <authorList>
            <person name="Schulz F."/>
            <person name="Alteio L."/>
            <person name="Goudeau D."/>
            <person name="Ryan E.M."/>
            <person name="Malmstrom R.R."/>
            <person name="Blanchard J."/>
            <person name="Woyke T."/>
        </authorList>
    </citation>
    <scope>NUCLEOTIDE SEQUENCE</scope>
    <source>
        <strain evidence="3">HAV1</strain>
    </source>
</reference>
<protein>
    <submittedName>
        <fullName evidence="3">Zinc finger protein</fullName>
    </submittedName>
</protein>
<dbReference type="PROSITE" id="PS00028">
    <property type="entry name" value="ZINC_FINGER_C2H2_1"/>
    <property type="match status" value="1"/>
</dbReference>
<sequence length="148" mass="17251">MIYKCKICDYECSIKSNFDKHMATDKHSNNVKLKNVKVNICEFCQNTFNSQSGLARHKNNCGTKQAMLKENISQKEEIARLTEEIVLLKNQKVAELNFYRDQLKGKNELITNLSENLRNTLKSHFEYTEKERSNVIVNGDLRVSKLFE</sequence>
<dbReference type="InterPro" id="IPR036236">
    <property type="entry name" value="Znf_C2H2_sf"/>
</dbReference>
<feature type="domain" description="C2H2-type" evidence="2">
    <location>
        <begin position="5"/>
        <end position="27"/>
    </location>
</feature>
<dbReference type="InterPro" id="IPR013087">
    <property type="entry name" value="Znf_C2H2_type"/>
</dbReference>
<evidence type="ECO:0000259" key="2">
    <source>
        <dbReference type="PROSITE" id="PS00028"/>
    </source>
</evidence>
<evidence type="ECO:0000256" key="1">
    <source>
        <dbReference type="SAM" id="Coils"/>
    </source>
</evidence>
<gene>
    <name evidence="3" type="ORF">Harvfovirus28_6</name>
</gene>
<proteinExistence type="predicted"/>
<dbReference type="SUPFAM" id="SSF57667">
    <property type="entry name" value="beta-beta-alpha zinc fingers"/>
    <property type="match status" value="1"/>
</dbReference>
<evidence type="ECO:0000313" key="3">
    <source>
        <dbReference type="EMBL" id="AYV81341.1"/>
    </source>
</evidence>